<proteinExistence type="inferred from homology"/>
<dbReference type="Pfam" id="PF03795">
    <property type="entry name" value="YCII"/>
    <property type="match status" value="1"/>
</dbReference>
<dbReference type="EMBL" id="VIWW01000002">
    <property type="protein sequence ID" value="TWF91939.1"/>
    <property type="molecule type" value="Genomic_DNA"/>
</dbReference>
<dbReference type="SUPFAM" id="SSF54909">
    <property type="entry name" value="Dimeric alpha+beta barrel"/>
    <property type="match status" value="1"/>
</dbReference>
<reference evidence="3 4" key="1">
    <citation type="submission" date="2019-06" db="EMBL/GenBank/DDBJ databases">
        <title>Sequencing the genomes of 1000 actinobacteria strains.</title>
        <authorList>
            <person name="Klenk H.-P."/>
        </authorList>
    </citation>
    <scope>NUCLEOTIDE SEQUENCE [LARGE SCALE GENOMIC DNA]</scope>
    <source>
        <strain evidence="3 4">DSM 42059</strain>
    </source>
</reference>
<evidence type="ECO:0000259" key="2">
    <source>
        <dbReference type="Pfam" id="PF03795"/>
    </source>
</evidence>
<accession>A0A561TXU6</accession>
<dbReference type="PANTHER" id="PTHR35174:SF3">
    <property type="entry name" value="BLL7171 PROTEIN"/>
    <property type="match status" value="1"/>
</dbReference>
<name>A0A561TXU6_9ACTN</name>
<dbReference type="OrthoDB" id="668782at2"/>
<gene>
    <name evidence="3" type="ORF">FHX80_12256</name>
</gene>
<feature type="domain" description="YCII-related" evidence="2">
    <location>
        <begin position="20"/>
        <end position="99"/>
    </location>
</feature>
<evidence type="ECO:0000256" key="1">
    <source>
        <dbReference type="ARBA" id="ARBA00007689"/>
    </source>
</evidence>
<dbReference type="InterPro" id="IPR011008">
    <property type="entry name" value="Dimeric_a/b-barrel"/>
</dbReference>
<dbReference type="InterPro" id="IPR005545">
    <property type="entry name" value="YCII"/>
</dbReference>
<dbReference type="Gene3D" id="3.30.70.1060">
    <property type="entry name" value="Dimeric alpha+beta barrel"/>
    <property type="match status" value="1"/>
</dbReference>
<sequence>MKHYLLSVVTPADGVPPAPAELQRIMRDVEGFHRELQQAGAWVFDGGLSAPSTATVVRAKDGGTVLTDGPYIEGKEYLGGLSIIKAPDLDAALDWGRKAALAIGLPIEVRPFEGEVEG</sequence>
<dbReference type="RefSeq" id="WP_145767800.1">
    <property type="nucleotide sequence ID" value="NZ_JBHJUX010000004.1"/>
</dbReference>
<organism evidence="3 4">
    <name type="scientific">Streptomyces brevispora</name>
    <dbReference type="NCBI Taxonomy" id="887462"/>
    <lineage>
        <taxon>Bacteria</taxon>
        <taxon>Bacillati</taxon>
        <taxon>Actinomycetota</taxon>
        <taxon>Actinomycetes</taxon>
        <taxon>Kitasatosporales</taxon>
        <taxon>Streptomycetaceae</taxon>
        <taxon>Streptomyces</taxon>
    </lineage>
</organism>
<evidence type="ECO:0000313" key="4">
    <source>
        <dbReference type="Proteomes" id="UP000318186"/>
    </source>
</evidence>
<comment type="caution">
    <text evidence="3">The sequence shown here is derived from an EMBL/GenBank/DDBJ whole genome shotgun (WGS) entry which is preliminary data.</text>
</comment>
<comment type="similarity">
    <text evidence="1">Belongs to the YciI family.</text>
</comment>
<protein>
    <recommendedName>
        <fullName evidence="2">YCII-related domain-containing protein</fullName>
    </recommendedName>
</protein>
<evidence type="ECO:0000313" key="3">
    <source>
        <dbReference type="EMBL" id="TWF91939.1"/>
    </source>
</evidence>
<dbReference type="PANTHER" id="PTHR35174">
    <property type="entry name" value="BLL7171 PROTEIN-RELATED"/>
    <property type="match status" value="1"/>
</dbReference>
<dbReference type="Proteomes" id="UP000318186">
    <property type="component" value="Unassembled WGS sequence"/>
</dbReference>
<dbReference type="AlphaFoldDB" id="A0A561TXU6"/>